<organism evidence="3 4">
    <name type="scientific">Bordetella avium (strain 197N)</name>
    <dbReference type="NCBI Taxonomy" id="360910"/>
    <lineage>
        <taxon>Bacteria</taxon>
        <taxon>Pseudomonadati</taxon>
        <taxon>Pseudomonadota</taxon>
        <taxon>Betaproteobacteria</taxon>
        <taxon>Burkholderiales</taxon>
        <taxon>Alcaligenaceae</taxon>
        <taxon>Bordetella</taxon>
    </lineage>
</organism>
<dbReference type="PANTHER" id="PTHR30143:SF0">
    <property type="entry name" value="2-KETO-4-PENTENOATE HYDRATASE"/>
    <property type="match status" value="1"/>
</dbReference>
<dbReference type="InterPro" id="IPR011234">
    <property type="entry name" value="Fumarylacetoacetase-like_C"/>
</dbReference>
<keyword evidence="1 3" id="KW-0456">Lyase</keyword>
<dbReference type="Gene3D" id="3.90.850.10">
    <property type="entry name" value="Fumarylacetoacetase-like, C-terminal domain"/>
    <property type="match status" value="1"/>
</dbReference>
<evidence type="ECO:0000313" key="3">
    <source>
        <dbReference type="EMBL" id="CAJ48203.1"/>
    </source>
</evidence>
<proteinExistence type="predicted"/>
<accession>Q2KXV0</accession>
<dbReference type="HOGENOM" id="CLU_060136_4_1_4"/>
<dbReference type="EMBL" id="AM167904">
    <property type="protein sequence ID" value="CAJ48203.1"/>
    <property type="molecule type" value="Genomic_DNA"/>
</dbReference>
<name>Q2KXV0_BORA1</name>
<evidence type="ECO:0000313" key="4">
    <source>
        <dbReference type="Proteomes" id="UP000001977"/>
    </source>
</evidence>
<dbReference type="InterPro" id="IPR036663">
    <property type="entry name" value="Fumarylacetoacetase_C_sf"/>
</dbReference>
<dbReference type="STRING" id="360910.BAV0598"/>
<dbReference type="GO" id="GO:0008684">
    <property type="term" value="F:2-oxopent-4-enoate hydratase activity"/>
    <property type="evidence" value="ECO:0007669"/>
    <property type="project" value="TreeGrafter"/>
</dbReference>
<sequence length="266" mass="27947">VSAKLVQELAARLRQAEQERAPIAPLRSCLAELGDRDGESLAYAIQQANVAFALAQGRRIVGRKIGLTSPAVQKQLGVDQPDFGVLYADMLYGDDEPIPAHRLLQPKIEAEVALVLAKDLERADTTLVELIDAVGYVLPALEIVGSRIANWDIRFTDTVADNASSGLVVLGGVPVALSGLDLKLVEMTLSRNGELASQGGGAACLGHPLNAAVWLARKLALLGHPLRAGDLVLTGALGPMVQVAPGDRFEANITGVGCVRAQFAPA</sequence>
<dbReference type="SUPFAM" id="SSF56529">
    <property type="entry name" value="FAH"/>
    <property type="match status" value="1"/>
</dbReference>
<dbReference type="NCBIfam" id="NF008461">
    <property type="entry name" value="PRK11342.1"/>
    <property type="match status" value="1"/>
</dbReference>
<feature type="non-terminal residue" evidence="3">
    <location>
        <position position="1"/>
    </location>
</feature>
<gene>
    <name evidence="3" type="primary">bphE</name>
    <name evidence="3" type="synonym">mhpD</name>
    <name evidence="3" type="ordered locus">BAV0598</name>
</gene>
<dbReference type="AlphaFoldDB" id="Q2KXV0"/>
<dbReference type="GO" id="GO:0005737">
    <property type="term" value="C:cytoplasm"/>
    <property type="evidence" value="ECO:0007669"/>
    <property type="project" value="TreeGrafter"/>
</dbReference>
<dbReference type="eggNOG" id="COG3971">
    <property type="taxonomic scope" value="Bacteria"/>
</dbReference>
<keyword evidence="4" id="KW-1185">Reference proteome</keyword>
<reference evidence="3 4" key="1">
    <citation type="journal article" date="2006" name="J. Bacteriol.">
        <title>Comparison of the genome sequence of the poultry pathogen Bordetella avium with those of B. bronchiseptica, B. pertussis, and B. parapertussis reveals extensive diversity in surface structures associated with host interaction.</title>
        <authorList>
            <person name="Sebaihia M."/>
            <person name="Preston A."/>
            <person name="Maskell D.J."/>
            <person name="Kuzmiak H."/>
            <person name="Connell T.D."/>
            <person name="King N.D."/>
            <person name="Orndorff P.E."/>
            <person name="Miyamoto D.M."/>
            <person name="Thomson N.R."/>
            <person name="Harris D."/>
            <person name="Goble A."/>
            <person name="Lord A."/>
            <person name="Murphy L."/>
            <person name="Quail M.A."/>
            <person name="Rutter S."/>
            <person name="Squares R."/>
            <person name="Squares S."/>
            <person name="Woodward J."/>
            <person name="Parkhill J."/>
            <person name="Temple L.M."/>
        </authorList>
    </citation>
    <scope>NUCLEOTIDE SEQUENCE [LARGE SCALE GENOMIC DNA]</scope>
    <source>
        <strain evidence="3 4">197N</strain>
    </source>
</reference>
<evidence type="ECO:0000259" key="2">
    <source>
        <dbReference type="Pfam" id="PF01557"/>
    </source>
</evidence>
<evidence type="ECO:0000256" key="1">
    <source>
        <dbReference type="ARBA" id="ARBA00023239"/>
    </source>
</evidence>
<dbReference type="EC" id="4.2.1.-" evidence="3"/>
<dbReference type="InterPro" id="IPR050772">
    <property type="entry name" value="Hydratase-Decarb/MhpD_sf"/>
</dbReference>
<dbReference type="Pfam" id="PF01557">
    <property type="entry name" value="FAA_hydrolase"/>
    <property type="match status" value="1"/>
</dbReference>
<dbReference type="Proteomes" id="UP000001977">
    <property type="component" value="Chromosome"/>
</dbReference>
<feature type="domain" description="Fumarylacetoacetase-like C-terminal" evidence="2">
    <location>
        <begin position="78"/>
        <end position="263"/>
    </location>
</feature>
<dbReference type="KEGG" id="bav:BAV0598"/>
<protein>
    <submittedName>
        <fullName evidence="3">2-keto-4-pentenoate hydratase</fullName>
        <ecNumber evidence="3">4.2.1.-</ecNumber>
    </submittedName>
</protein>
<dbReference type="PANTHER" id="PTHR30143">
    <property type="entry name" value="ACID HYDRATASE"/>
    <property type="match status" value="1"/>
</dbReference>